<protein>
    <recommendedName>
        <fullName evidence="3">Type II secretion system protein J</fullName>
    </recommendedName>
</protein>
<evidence type="ECO:0000256" key="10">
    <source>
        <dbReference type="SAM" id="Phobius"/>
    </source>
</evidence>
<dbReference type="OrthoDB" id="7723663at2"/>
<evidence type="ECO:0000256" key="2">
    <source>
        <dbReference type="ARBA" id="ARBA00011084"/>
    </source>
</evidence>
<dbReference type="NCBIfam" id="TIGR02532">
    <property type="entry name" value="IV_pilin_GFxxxE"/>
    <property type="match status" value="1"/>
</dbReference>
<keyword evidence="12" id="KW-1185">Reference proteome</keyword>
<sequence>MTPPPPRHGQSGLTLVEMLVALVLFALIGLAGLAVLNTVLRVNAGTEGRLERLAQIDRALSLVSRDLQQVAPSAIVVSADEVRFTRRLATGDAALRYVLRDDRLLRIWPAGGADAPVEQQMLDNLRGVDWQALDAERTWQATWPPDDAEAPPPLALRMTLRLAESEGDAPWTVTRTVELPARAPQ</sequence>
<dbReference type="GO" id="GO:0015628">
    <property type="term" value="P:protein secretion by the type II secretion system"/>
    <property type="evidence" value="ECO:0007669"/>
    <property type="project" value="InterPro"/>
</dbReference>
<evidence type="ECO:0000256" key="7">
    <source>
        <dbReference type="ARBA" id="ARBA00022692"/>
    </source>
</evidence>
<accession>A0A5S3PF98</accession>
<dbReference type="RefSeq" id="WP_138662862.1">
    <property type="nucleotide sequence ID" value="NZ_VANS01000003.1"/>
</dbReference>
<keyword evidence="9 10" id="KW-0472">Membrane</keyword>
<evidence type="ECO:0000256" key="9">
    <source>
        <dbReference type="ARBA" id="ARBA00023136"/>
    </source>
</evidence>
<keyword evidence="6" id="KW-0997">Cell inner membrane</keyword>
<dbReference type="GO" id="GO:0005886">
    <property type="term" value="C:plasma membrane"/>
    <property type="evidence" value="ECO:0007669"/>
    <property type="project" value="UniProtKB-SubCell"/>
</dbReference>
<dbReference type="PROSITE" id="PS00409">
    <property type="entry name" value="PROKAR_NTER_METHYL"/>
    <property type="match status" value="1"/>
</dbReference>
<evidence type="ECO:0000256" key="6">
    <source>
        <dbReference type="ARBA" id="ARBA00022519"/>
    </source>
</evidence>
<dbReference type="InterPro" id="IPR045584">
    <property type="entry name" value="Pilin-like"/>
</dbReference>
<comment type="subcellular location">
    <subcellularLocation>
        <location evidence="1">Cell inner membrane</location>
        <topology evidence="1">Single-pass membrane protein</topology>
    </subcellularLocation>
</comment>
<reference evidence="11 12" key="1">
    <citation type="submission" date="2019-05" db="EMBL/GenBank/DDBJ databases">
        <title>Sulfitobacter sabulilitoris sp. nov., isolated from a marine sand.</title>
        <authorList>
            <person name="Yoon J.-H."/>
        </authorList>
    </citation>
    <scope>NUCLEOTIDE SEQUENCE [LARGE SCALE GENOMIC DNA]</scope>
    <source>
        <strain evidence="11 12">HSMS-29</strain>
    </source>
</reference>
<dbReference type="SUPFAM" id="SSF54523">
    <property type="entry name" value="Pili subunits"/>
    <property type="match status" value="1"/>
</dbReference>
<dbReference type="Pfam" id="PF11612">
    <property type="entry name" value="T2SSJ"/>
    <property type="match status" value="1"/>
</dbReference>
<keyword evidence="4" id="KW-1003">Cell membrane</keyword>
<evidence type="ECO:0000313" key="12">
    <source>
        <dbReference type="Proteomes" id="UP000309550"/>
    </source>
</evidence>
<dbReference type="Pfam" id="PF07963">
    <property type="entry name" value="N_methyl"/>
    <property type="match status" value="1"/>
</dbReference>
<evidence type="ECO:0000256" key="1">
    <source>
        <dbReference type="ARBA" id="ARBA00004377"/>
    </source>
</evidence>
<dbReference type="PANTHER" id="PTHR39583">
    <property type="entry name" value="TYPE II SECRETION SYSTEM PROTEIN J-RELATED"/>
    <property type="match status" value="1"/>
</dbReference>
<dbReference type="PANTHER" id="PTHR39583:SF2">
    <property type="entry name" value="TYPE II SECRETION SYSTEM PROTEIN J"/>
    <property type="match status" value="1"/>
</dbReference>
<keyword evidence="7 10" id="KW-0812">Transmembrane</keyword>
<proteinExistence type="inferred from homology"/>
<dbReference type="InterPro" id="IPR010055">
    <property type="entry name" value="T2SS_protein-GspJ"/>
</dbReference>
<dbReference type="EMBL" id="VANS01000003">
    <property type="protein sequence ID" value="TMM51790.1"/>
    <property type="molecule type" value="Genomic_DNA"/>
</dbReference>
<gene>
    <name evidence="11" type="ORF">FDT80_13665</name>
</gene>
<dbReference type="GO" id="GO:0015627">
    <property type="term" value="C:type II protein secretion system complex"/>
    <property type="evidence" value="ECO:0007669"/>
    <property type="project" value="InterPro"/>
</dbReference>
<evidence type="ECO:0000313" key="11">
    <source>
        <dbReference type="EMBL" id="TMM51790.1"/>
    </source>
</evidence>
<evidence type="ECO:0000256" key="3">
    <source>
        <dbReference type="ARBA" id="ARBA00021539"/>
    </source>
</evidence>
<comment type="caution">
    <text evidence="11">The sequence shown here is derived from an EMBL/GenBank/DDBJ whole genome shotgun (WGS) entry which is preliminary data.</text>
</comment>
<evidence type="ECO:0000256" key="8">
    <source>
        <dbReference type="ARBA" id="ARBA00022989"/>
    </source>
</evidence>
<comment type="similarity">
    <text evidence="2">Belongs to the GSP J family.</text>
</comment>
<dbReference type="AlphaFoldDB" id="A0A5S3PF98"/>
<keyword evidence="5" id="KW-0488">Methylation</keyword>
<dbReference type="InterPro" id="IPR012902">
    <property type="entry name" value="N_methyl_site"/>
</dbReference>
<evidence type="ECO:0000256" key="5">
    <source>
        <dbReference type="ARBA" id="ARBA00022481"/>
    </source>
</evidence>
<keyword evidence="8 10" id="KW-1133">Transmembrane helix</keyword>
<dbReference type="Proteomes" id="UP000309550">
    <property type="component" value="Unassembled WGS sequence"/>
</dbReference>
<dbReference type="InterPro" id="IPR051621">
    <property type="entry name" value="T2SS_protein_J"/>
</dbReference>
<evidence type="ECO:0000256" key="4">
    <source>
        <dbReference type="ARBA" id="ARBA00022475"/>
    </source>
</evidence>
<feature type="transmembrane region" description="Helical" evidence="10">
    <location>
        <begin position="20"/>
        <end position="40"/>
    </location>
</feature>
<organism evidence="11 12">
    <name type="scientific">Sulfitobacter sabulilitoris</name>
    <dbReference type="NCBI Taxonomy" id="2562655"/>
    <lineage>
        <taxon>Bacteria</taxon>
        <taxon>Pseudomonadati</taxon>
        <taxon>Pseudomonadota</taxon>
        <taxon>Alphaproteobacteria</taxon>
        <taxon>Rhodobacterales</taxon>
        <taxon>Roseobacteraceae</taxon>
        <taxon>Sulfitobacter</taxon>
    </lineage>
</organism>
<name>A0A5S3PF98_9RHOB</name>